<dbReference type="Proteomes" id="UP000182152">
    <property type="component" value="Unassembled WGS sequence"/>
</dbReference>
<sequence length="194" mass="23168">MNAIEKIITQINEEAQQERKRFEETKRKEIDQQFEEKRLQMEENFQKEKVKQLAEVEKKYRQLRSKQKMQVKQQILTEKQAILQRLFTEAVTQLENKPKEEQLELMKKMLQTLTINGKASLILGEKTAAYFTPSLMEEWQKGLPFELVLEEHFEKDQAGFIIESHGIQYNFLFSHLIKELQETMSAEIARKLFD</sequence>
<gene>
    <name evidence="2" type="ORF">RV14_GL001802</name>
</gene>
<keyword evidence="3" id="KW-1185">Reference proteome</keyword>
<name>A0A1L8WQ19_9ENTE</name>
<dbReference type="Gene3D" id="3.30.2320.30">
    <property type="entry name" value="ATP synthase, E subunit, C-terminal"/>
    <property type="match status" value="1"/>
</dbReference>
<dbReference type="InterPro" id="IPR038495">
    <property type="entry name" value="ATPase_E_C"/>
</dbReference>
<evidence type="ECO:0000313" key="3">
    <source>
        <dbReference type="Proteomes" id="UP000182152"/>
    </source>
</evidence>
<dbReference type="RefSeq" id="WP_071854878.1">
    <property type="nucleotide sequence ID" value="NZ_JXLB01000005.1"/>
</dbReference>
<protein>
    <submittedName>
        <fullName evidence="2">V-type sodium ATPase subunit E</fullName>
    </submittedName>
</protein>
<dbReference type="AlphaFoldDB" id="A0A1L8WQ19"/>
<organism evidence="2 3">
    <name type="scientific">Enterococcus ratti</name>
    <dbReference type="NCBI Taxonomy" id="150033"/>
    <lineage>
        <taxon>Bacteria</taxon>
        <taxon>Bacillati</taxon>
        <taxon>Bacillota</taxon>
        <taxon>Bacilli</taxon>
        <taxon>Lactobacillales</taxon>
        <taxon>Enterococcaceae</taxon>
        <taxon>Enterococcus</taxon>
    </lineage>
</organism>
<evidence type="ECO:0000313" key="2">
    <source>
        <dbReference type="EMBL" id="OJG83107.1"/>
    </source>
</evidence>
<dbReference type="OrthoDB" id="2166166at2"/>
<keyword evidence="1" id="KW-0175">Coiled coil</keyword>
<dbReference type="STRING" id="150033.RV14_GL001802"/>
<evidence type="ECO:0000256" key="1">
    <source>
        <dbReference type="SAM" id="Coils"/>
    </source>
</evidence>
<feature type="coiled-coil region" evidence="1">
    <location>
        <begin position="1"/>
        <end position="66"/>
    </location>
</feature>
<reference evidence="2 3" key="1">
    <citation type="submission" date="2014-12" db="EMBL/GenBank/DDBJ databases">
        <title>Draft genome sequences of 29 type strains of Enterococci.</title>
        <authorList>
            <person name="Zhong Z."/>
            <person name="Sun Z."/>
            <person name="Liu W."/>
            <person name="Zhang W."/>
            <person name="Zhang H."/>
        </authorList>
    </citation>
    <scope>NUCLEOTIDE SEQUENCE [LARGE SCALE GENOMIC DNA]</scope>
    <source>
        <strain evidence="2 3">DSM 15687</strain>
    </source>
</reference>
<comment type="caution">
    <text evidence="2">The sequence shown here is derived from an EMBL/GenBank/DDBJ whole genome shotgun (WGS) entry which is preliminary data.</text>
</comment>
<dbReference type="SUPFAM" id="SSF160527">
    <property type="entry name" value="V-type ATPase subunit E-like"/>
    <property type="match status" value="1"/>
</dbReference>
<accession>A0A1L8WQ19</accession>
<proteinExistence type="predicted"/>
<dbReference type="EMBL" id="JXLB01000005">
    <property type="protein sequence ID" value="OJG83107.1"/>
    <property type="molecule type" value="Genomic_DNA"/>
</dbReference>